<dbReference type="OrthoDB" id="3365519at2759"/>
<protein>
    <submittedName>
        <fullName evidence="1">Predicted protein</fullName>
    </submittedName>
</protein>
<dbReference type="GeneID" id="6084490"/>
<proteinExistence type="predicted"/>
<keyword evidence="2" id="KW-1185">Reference proteome</keyword>
<reference evidence="1 2" key="1">
    <citation type="journal article" date="2008" name="Nature">
        <title>The genome of Laccaria bicolor provides insights into mycorrhizal symbiosis.</title>
        <authorList>
            <person name="Martin F."/>
            <person name="Aerts A."/>
            <person name="Ahren D."/>
            <person name="Brun A."/>
            <person name="Danchin E.G.J."/>
            <person name="Duchaussoy F."/>
            <person name="Gibon J."/>
            <person name="Kohler A."/>
            <person name="Lindquist E."/>
            <person name="Pereda V."/>
            <person name="Salamov A."/>
            <person name="Shapiro H.J."/>
            <person name="Wuyts J."/>
            <person name="Blaudez D."/>
            <person name="Buee M."/>
            <person name="Brokstein P."/>
            <person name="Canbaeck B."/>
            <person name="Cohen D."/>
            <person name="Courty P.E."/>
            <person name="Coutinho P.M."/>
            <person name="Delaruelle C."/>
            <person name="Detter J.C."/>
            <person name="Deveau A."/>
            <person name="DiFazio S."/>
            <person name="Duplessis S."/>
            <person name="Fraissinet-Tachet L."/>
            <person name="Lucic E."/>
            <person name="Frey-Klett P."/>
            <person name="Fourrey C."/>
            <person name="Feussner I."/>
            <person name="Gay G."/>
            <person name="Grimwood J."/>
            <person name="Hoegger P.J."/>
            <person name="Jain P."/>
            <person name="Kilaru S."/>
            <person name="Labbe J."/>
            <person name="Lin Y.C."/>
            <person name="Legue V."/>
            <person name="Le Tacon F."/>
            <person name="Marmeisse R."/>
            <person name="Melayah D."/>
            <person name="Montanini B."/>
            <person name="Muratet M."/>
            <person name="Nehls U."/>
            <person name="Niculita-Hirzel H."/>
            <person name="Oudot-Le Secq M.P."/>
            <person name="Peter M."/>
            <person name="Quesneville H."/>
            <person name="Rajashekar B."/>
            <person name="Reich M."/>
            <person name="Rouhier N."/>
            <person name="Schmutz J."/>
            <person name="Yin T."/>
            <person name="Chalot M."/>
            <person name="Henrissat B."/>
            <person name="Kuees U."/>
            <person name="Lucas S."/>
            <person name="Van de Peer Y."/>
            <person name="Podila G.K."/>
            <person name="Polle A."/>
            <person name="Pukkila P.J."/>
            <person name="Richardson P.M."/>
            <person name="Rouze P."/>
            <person name="Sanders I.R."/>
            <person name="Stajich J.E."/>
            <person name="Tunlid A."/>
            <person name="Tuskan G."/>
            <person name="Grigoriev I.V."/>
        </authorList>
    </citation>
    <scope>NUCLEOTIDE SEQUENCE [LARGE SCALE GENOMIC DNA]</scope>
    <source>
        <strain evidence="2">S238N-H82 / ATCC MYA-4686</strain>
    </source>
</reference>
<dbReference type="HOGENOM" id="CLU_1787176_0_0_1"/>
<dbReference type="Proteomes" id="UP000001194">
    <property type="component" value="Unassembled WGS sequence"/>
</dbReference>
<gene>
    <name evidence="1" type="ORF">LACBIDRAFT_313353</name>
</gene>
<evidence type="ECO:0000313" key="2">
    <source>
        <dbReference type="Proteomes" id="UP000001194"/>
    </source>
</evidence>
<evidence type="ECO:0000313" key="1">
    <source>
        <dbReference type="EMBL" id="EDR00457.1"/>
    </source>
</evidence>
<sequence>MTQQPPSQTSLFHLRHAPLLRVFMPSIESDWLPNPRGHMHSVNNLILHINISPWGEGIAANLLLLRDQIRTETCISFGLLSADEALAHTTRCLFSTNTHPWYGTIVVEMEGTNEALAVLQEWCGPGVFPSCPGCNAHRPLLGLRI</sequence>
<name>B0DY48_LACBS</name>
<dbReference type="KEGG" id="lbc:LACBIDRAFT_313353"/>
<organism evidence="2">
    <name type="scientific">Laccaria bicolor (strain S238N-H82 / ATCC MYA-4686)</name>
    <name type="common">Bicoloured deceiver</name>
    <name type="synonym">Laccaria laccata var. bicolor</name>
    <dbReference type="NCBI Taxonomy" id="486041"/>
    <lineage>
        <taxon>Eukaryota</taxon>
        <taxon>Fungi</taxon>
        <taxon>Dikarya</taxon>
        <taxon>Basidiomycota</taxon>
        <taxon>Agaricomycotina</taxon>
        <taxon>Agaricomycetes</taxon>
        <taxon>Agaricomycetidae</taxon>
        <taxon>Agaricales</taxon>
        <taxon>Agaricineae</taxon>
        <taxon>Hydnangiaceae</taxon>
        <taxon>Laccaria</taxon>
    </lineage>
</organism>
<dbReference type="RefSeq" id="XP_001888849.1">
    <property type="nucleotide sequence ID" value="XM_001888814.1"/>
</dbReference>
<dbReference type="EMBL" id="DS547149">
    <property type="protein sequence ID" value="EDR00457.1"/>
    <property type="molecule type" value="Genomic_DNA"/>
</dbReference>
<accession>B0DY48</accession>
<dbReference type="AlphaFoldDB" id="B0DY48"/>
<dbReference type="InParanoid" id="B0DY48"/>